<keyword evidence="5" id="KW-0067">ATP-binding</keyword>
<dbReference type="GO" id="GO:0005524">
    <property type="term" value="F:ATP binding"/>
    <property type="evidence" value="ECO:0007669"/>
    <property type="project" value="UniProtKB-KW"/>
</dbReference>
<evidence type="ECO:0000256" key="4">
    <source>
        <dbReference type="ARBA" id="ARBA00022777"/>
    </source>
</evidence>
<reference evidence="9 10" key="1">
    <citation type="submission" date="2020-04" db="EMBL/GenBank/DDBJ databases">
        <title>Genomic insights into acetone-butanol-ethanol (ABE) fermentation by sequencing solventogenic clostridia strains.</title>
        <authorList>
            <person name="Brown S."/>
        </authorList>
    </citation>
    <scope>NUCLEOTIDE SEQUENCE [LARGE SCALE GENOMIC DNA]</scope>
    <source>
        <strain evidence="9 10">DJ011</strain>
    </source>
</reference>
<dbReference type="SUPFAM" id="SSF142764">
    <property type="entry name" value="YgbK-like"/>
    <property type="match status" value="1"/>
</dbReference>
<accession>A0A923EEH3</accession>
<evidence type="ECO:0000256" key="2">
    <source>
        <dbReference type="ARBA" id="ARBA00022679"/>
    </source>
</evidence>
<sequence length="406" mass="45563">MEGYLIIADDFTGANDTGVQLKKRGINTEVIFNIDGISNASNNNSYVIDTESRGLTEREAYEKVKRDIKQLSNYQFQFIYKKVDSTLRGNISAEVKAIDEEYKPEIIIFVPAFPVTGRTTLDGIHRLNGKRILDTEIAKDPKNPVIEDNICILLQKCFEEKVIHYNISEIRDDKIDLNNGRIYSFDVENNDDMIKIVSEVLVTGKKTLWVGSAGMADTIFKIKNPFKPCICMVGSISDVSTKQLKYAEKKGIEVMKVSIDRILNGEDENHYVQYGKSVLISHKDLIITSAYNREDYDKAIQAGKEKGMTREEVSQYTQKILGNILDKIVGKVEISGVFLTGGDTAIGFINNTGAICFNIIEEIMTGIPLMKLKGGKYHGLKVITKAGAFGEENAIYYCMKKIKENI</sequence>
<dbReference type="AlphaFoldDB" id="A0A923EEH3"/>
<dbReference type="InterPro" id="IPR037051">
    <property type="entry name" value="4-carb_acid_sugar_kinase_N_sf"/>
</dbReference>
<evidence type="ECO:0000313" key="9">
    <source>
        <dbReference type="EMBL" id="MBC2400019.1"/>
    </source>
</evidence>
<evidence type="ECO:0000259" key="8">
    <source>
        <dbReference type="Pfam" id="PF17042"/>
    </source>
</evidence>
<proteinExistence type="inferred from homology"/>
<feature type="domain" description="Four-carbon acid sugar kinase N-terminal" evidence="7">
    <location>
        <begin position="5"/>
        <end position="217"/>
    </location>
</feature>
<keyword evidence="6" id="KW-0119">Carbohydrate metabolism</keyword>
<dbReference type="EMBL" id="JAAZWO010000044">
    <property type="protein sequence ID" value="MBC2400019.1"/>
    <property type="molecule type" value="Genomic_DNA"/>
</dbReference>
<protein>
    <submittedName>
        <fullName evidence="9">Four-carbon acid sugar kinase family protein</fullName>
    </submittedName>
</protein>
<evidence type="ECO:0000259" key="7">
    <source>
        <dbReference type="Pfam" id="PF07005"/>
    </source>
</evidence>
<keyword evidence="2" id="KW-0808">Transferase</keyword>
<evidence type="ECO:0000313" key="10">
    <source>
        <dbReference type="Proteomes" id="UP000563151"/>
    </source>
</evidence>
<dbReference type="Pfam" id="PF07005">
    <property type="entry name" value="SBD_N"/>
    <property type="match status" value="1"/>
</dbReference>
<dbReference type="Proteomes" id="UP000563151">
    <property type="component" value="Unassembled WGS sequence"/>
</dbReference>
<dbReference type="InterPro" id="IPR042213">
    <property type="entry name" value="NBD_C_sf"/>
</dbReference>
<dbReference type="InterPro" id="IPR010737">
    <property type="entry name" value="4-carb_acid_sugar_kinase_N"/>
</dbReference>
<evidence type="ECO:0000256" key="6">
    <source>
        <dbReference type="ARBA" id="ARBA00023277"/>
    </source>
</evidence>
<dbReference type="Gene3D" id="3.40.980.20">
    <property type="entry name" value="Four-carbon acid sugar kinase, nucleotide binding domain"/>
    <property type="match status" value="1"/>
</dbReference>
<name>A0A923EEH3_CLOTT</name>
<comment type="caution">
    <text evidence="9">The sequence shown here is derived from an EMBL/GenBank/DDBJ whole genome shotgun (WGS) entry which is preliminary data.</text>
</comment>
<dbReference type="Gene3D" id="3.40.50.10840">
    <property type="entry name" value="Putative sugar-binding, N-terminal domain"/>
    <property type="match status" value="1"/>
</dbReference>
<keyword evidence="3" id="KW-0547">Nucleotide-binding</keyword>
<evidence type="ECO:0000256" key="3">
    <source>
        <dbReference type="ARBA" id="ARBA00022741"/>
    </source>
</evidence>
<keyword evidence="4 9" id="KW-0418">Kinase</keyword>
<keyword evidence="10" id="KW-1185">Reference proteome</keyword>
<organism evidence="9 10">
    <name type="scientific">Clostridium tetanomorphum</name>
    <dbReference type="NCBI Taxonomy" id="1553"/>
    <lineage>
        <taxon>Bacteria</taxon>
        <taxon>Bacillati</taxon>
        <taxon>Bacillota</taxon>
        <taxon>Clostridia</taxon>
        <taxon>Eubacteriales</taxon>
        <taxon>Clostridiaceae</taxon>
        <taxon>Clostridium</taxon>
    </lineage>
</organism>
<gene>
    <name evidence="9" type="ORF">HGG79_19975</name>
</gene>
<comment type="similarity">
    <text evidence="1">Belongs to the four-carbon acid sugar kinase family.</text>
</comment>
<feature type="domain" description="Four-carbon acid sugar kinase nucleotide binding" evidence="8">
    <location>
        <begin position="231"/>
        <end position="395"/>
    </location>
</feature>
<dbReference type="InterPro" id="IPR031475">
    <property type="entry name" value="NBD_C"/>
</dbReference>
<dbReference type="RefSeq" id="WP_035151126.1">
    <property type="nucleotide sequence ID" value="NZ_JAAZWO010000044.1"/>
</dbReference>
<dbReference type="Pfam" id="PF17042">
    <property type="entry name" value="NBD_C"/>
    <property type="match status" value="1"/>
</dbReference>
<evidence type="ECO:0000256" key="1">
    <source>
        <dbReference type="ARBA" id="ARBA00005715"/>
    </source>
</evidence>
<evidence type="ECO:0000256" key="5">
    <source>
        <dbReference type="ARBA" id="ARBA00022840"/>
    </source>
</evidence>
<dbReference type="GO" id="GO:0016301">
    <property type="term" value="F:kinase activity"/>
    <property type="evidence" value="ECO:0007669"/>
    <property type="project" value="UniProtKB-KW"/>
</dbReference>